<reference evidence="18 19" key="1">
    <citation type="submission" date="2020-11" db="EMBL/GenBank/DDBJ databases">
        <authorList>
            <person name="Wallbank WR R."/>
            <person name="Pardo Diaz C."/>
            <person name="Kozak K."/>
            <person name="Martin S."/>
            <person name="Jiggins C."/>
            <person name="Moest M."/>
            <person name="Warren A I."/>
            <person name="Generalovic N T."/>
            <person name="Byers J.R.P. K."/>
            <person name="Montejo-Kovacevich G."/>
            <person name="Yen C E."/>
        </authorList>
    </citation>
    <scope>NUCLEOTIDE SEQUENCE [LARGE SCALE GENOMIC DNA]</scope>
</reference>
<dbReference type="GO" id="GO:0033540">
    <property type="term" value="P:fatty acid beta-oxidation using acyl-CoA oxidase"/>
    <property type="evidence" value="ECO:0007669"/>
    <property type="project" value="TreeGrafter"/>
</dbReference>
<dbReference type="Pfam" id="PF22924">
    <property type="entry name" value="ACOX_C_alpha1"/>
    <property type="match status" value="1"/>
</dbReference>
<evidence type="ECO:0000256" key="4">
    <source>
        <dbReference type="ARBA" id="ARBA00006288"/>
    </source>
</evidence>
<evidence type="ECO:0000313" key="19">
    <source>
        <dbReference type="Proteomes" id="UP000594454"/>
    </source>
</evidence>
<dbReference type="GO" id="GO:0005777">
    <property type="term" value="C:peroxisome"/>
    <property type="evidence" value="ECO:0007669"/>
    <property type="project" value="UniProtKB-SubCell"/>
</dbReference>
<feature type="domain" description="Acyl-coenzyme A oxidase N-terminal" evidence="16">
    <location>
        <begin position="23"/>
        <end position="148"/>
    </location>
</feature>
<evidence type="ECO:0000256" key="13">
    <source>
        <dbReference type="PIRSR" id="PIRSR000168-2"/>
    </source>
</evidence>
<dbReference type="PIRSF" id="PIRSF000168">
    <property type="entry name" value="Acyl-CoA_oxidase"/>
    <property type="match status" value="1"/>
</dbReference>
<dbReference type="OrthoDB" id="538336at2759"/>
<dbReference type="GO" id="GO:0003997">
    <property type="term" value="F:acyl-CoA oxidase activity"/>
    <property type="evidence" value="ECO:0007669"/>
    <property type="project" value="InterPro"/>
</dbReference>
<evidence type="ECO:0000313" key="18">
    <source>
        <dbReference type="EMBL" id="CAD7077362.1"/>
    </source>
</evidence>
<evidence type="ECO:0000256" key="11">
    <source>
        <dbReference type="PIRNR" id="PIRNR000168"/>
    </source>
</evidence>
<dbReference type="GO" id="GO:0005504">
    <property type="term" value="F:fatty acid binding"/>
    <property type="evidence" value="ECO:0007669"/>
    <property type="project" value="TreeGrafter"/>
</dbReference>
<dbReference type="PANTHER" id="PTHR10909:SF250">
    <property type="entry name" value="PEROXISOMAL ACYL-COENZYME A OXIDASE 1"/>
    <property type="match status" value="1"/>
</dbReference>
<feature type="domain" description="Acyl-CoA oxidase C-alpha1" evidence="17">
    <location>
        <begin position="290"/>
        <end position="451"/>
    </location>
</feature>
<comment type="subcellular location">
    <subcellularLocation>
        <location evidence="2">Peroxisome</location>
    </subcellularLocation>
</comment>
<dbReference type="FunFam" id="1.20.140.10:FF:000005">
    <property type="entry name" value="Acyl-coenzyme A oxidase"/>
    <property type="match status" value="1"/>
</dbReference>
<dbReference type="InterPro" id="IPR002655">
    <property type="entry name" value="Acyl-CoA_oxidase_C"/>
</dbReference>
<dbReference type="InterPro" id="IPR046373">
    <property type="entry name" value="Acyl-CoA_Oxase/DH_mid-dom_sf"/>
</dbReference>
<evidence type="ECO:0000256" key="3">
    <source>
        <dbReference type="ARBA" id="ARBA00004846"/>
    </source>
</evidence>
<evidence type="ECO:0000256" key="7">
    <source>
        <dbReference type="ARBA" id="ARBA00022832"/>
    </source>
</evidence>
<dbReference type="SUPFAM" id="SSF56645">
    <property type="entry name" value="Acyl-CoA dehydrogenase NM domain-like"/>
    <property type="match status" value="1"/>
</dbReference>
<dbReference type="PANTHER" id="PTHR10909">
    <property type="entry name" value="ELECTRON TRANSPORT OXIDOREDUCTASE"/>
    <property type="match status" value="1"/>
</dbReference>
<evidence type="ECO:0000259" key="16">
    <source>
        <dbReference type="Pfam" id="PF14749"/>
    </source>
</evidence>
<dbReference type="EMBL" id="LR899009">
    <property type="protein sequence ID" value="CAD7077362.1"/>
    <property type="molecule type" value="Genomic_DNA"/>
</dbReference>
<dbReference type="Gene3D" id="2.40.110.10">
    <property type="entry name" value="Butyryl-CoA Dehydrogenase, subunit A, domain 2"/>
    <property type="match status" value="1"/>
</dbReference>
<gene>
    <name evidence="18" type="ORF">HERILL_LOCUS719</name>
</gene>
<name>A0A7R8UAU3_HERIL</name>
<dbReference type="Pfam" id="PF01756">
    <property type="entry name" value="ACOX"/>
    <property type="match status" value="1"/>
</dbReference>
<evidence type="ECO:0000259" key="17">
    <source>
        <dbReference type="Pfam" id="PF22924"/>
    </source>
</evidence>
<evidence type="ECO:0000256" key="6">
    <source>
        <dbReference type="ARBA" id="ARBA00022827"/>
    </source>
</evidence>
<evidence type="ECO:0000256" key="9">
    <source>
        <dbReference type="ARBA" id="ARBA00023098"/>
    </source>
</evidence>
<keyword evidence="8" id="KW-0560">Oxidoreductase</keyword>
<comment type="pathway">
    <text evidence="3">Lipid metabolism; peroxisomal fatty acid beta-oxidation.</text>
</comment>
<evidence type="ECO:0000259" key="15">
    <source>
        <dbReference type="Pfam" id="PF02770"/>
    </source>
</evidence>
<protein>
    <recommendedName>
        <fullName evidence="11">Acyl-coenzyme A oxidase</fullName>
    </recommendedName>
</protein>
<dbReference type="InterPro" id="IPR029320">
    <property type="entry name" value="Acyl-CoA_ox_N"/>
</dbReference>
<dbReference type="FunCoup" id="A0A7R8UAU3">
    <property type="interactions" value="1551"/>
</dbReference>
<evidence type="ECO:0000256" key="12">
    <source>
        <dbReference type="PIRSR" id="PIRSR000168-1"/>
    </source>
</evidence>
<dbReference type="InterPro" id="IPR036250">
    <property type="entry name" value="AcylCo_DH-like_C"/>
</dbReference>
<feature type="binding site" evidence="13">
    <location>
        <position position="193"/>
    </location>
    <ligand>
        <name>FAD</name>
        <dbReference type="ChEBI" id="CHEBI:57692"/>
    </ligand>
</feature>
<keyword evidence="5 11" id="KW-0285">Flavoprotein</keyword>
<dbReference type="InterPro" id="IPR006091">
    <property type="entry name" value="Acyl-CoA_Oxase/DH_mid-dom"/>
</dbReference>
<organism evidence="18 19">
    <name type="scientific">Hermetia illucens</name>
    <name type="common">Black soldier fly</name>
    <dbReference type="NCBI Taxonomy" id="343691"/>
    <lineage>
        <taxon>Eukaryota</taxon>
        <taxon>Metazoa</taxon>
        <taxon>Ecdysozoa</taxon>
        <taxon>Arthropoda</taxon>
        <taxon>Hexapoda</taxon>
        <taxon>Insecta</taxon>
        <taxon>Pterygota</taxon>
        <taxon>Neoptera</taxon>
        <taxon>Endopterygota</taxon>
        <taxon>Diptera</taxon>
        <taxon>Brachycera</taxon>
        <taxon>Stratiomyomorpha</taxon>
        <taxon>Stratiomyidae</taxon>
        <taxon>Hermetiinae</taxon>
        <taxon>Hermetia</taxon>
    </lineage>
</organism>
<feature type="domain" description="Acyl-CoA oxidase C-terminal" evidence="14">
    <location>
        <begin position="487"/>
        <end position="668"/>
    </location>
</feature>
<dbReference type="AlphaFoldDB" id="A0A7R8UAU3"/>
<feature type="active site" description="Proton acceptor" evidence="12">
    <location>
        <position position="436"/>
    </location>
</feature>
<dbReference type="FunFam" id="2.40.110.10:FF:000003">
    <property type="entry name" value="Acyl-coenzyme A oxidase"/>
    <property type="match status" value="1"/>
</dbReference>
<dbReference type="InterPro" id="IPR012258">
    <property type="entry name" value="Acyl-CoA_oxidase"/>
</dbReference>
<accession>A0A7R8UAU3</accession>
<keyword evidence="6 11" id="KW-0274">FAD</keyword>
<comment type="similarity">
    <text evidence="4 11">Belongs to the acyl-CoA oxidase family.</text>
</comment>
<sequence length="671" mass="75404">MPAKAQKINPDLLKERQKASFKTEELAVWWNGGQKKLENKRFLEDYFLNDPALQDDLPISYMSHKELYEHSVKKSYIVLKKLHEYQKKTGNSIDNYMALLGGNLGSGLIKEGNPLTVHFVMFLPTLLGQATPEQQAEWLPRAWNCNIIGTYAQTELGHGTFIRGLEARADYDPKTQEFVLNSPTLTSYKWWPGGLAHTANYAVVVAQLYTKGECHGIHPFIVQLRDEETHMPLPGIKIGEIGTKVGMKSVNNGYLGFEKVRIPRKNMLMKNAQVLEDGTFVKPKASVLTYGTMMFVRVAIVGDASNNLAKAVTIATRYSAVRRQSPIDPNKPEPQIIDHVTQQLKLFPQIAKAFVFKVAANYIWDLYNQITGELAKGDLERLPELHAMSCCLKAICTADASSGVELLRLSCGGHGYMECSNFPTIYGIATAAVTYEGENTVLLLQTARYLMKAWSLALQNEKLVPTVAYLGEYRDSTRFTNWDGSVPQIIEAFKFVAAQKVRLAYNSVEKRRQSGYSQEEAANLSGIELTQAANIHCRAFLLQMCYEQLEQNSKDTSPALAVILKDIIELYSVDACLTHLGELLRFVQLDESQVSQLQRRLETVLARIRPNAVAIVDGFDFHDRVLSSALGAYDGNVYERLFQEAQKSPLNQEPVNKSFHEYLKPLMKSNL</sequence>
<evidence type="ECO:0000259" key="14">
    <source>
        <dbReference type="Pfam" id="PF01756"/>
    </source>
</evidence>
<dbReference type="InterPro" id="IPR009100">
    <property type="entry name" value="AcylCoA_DH/oxidase_NM_dom_sf"/>
</dbReference>
<dbReference type="InterPro" id="IPR055060">
    <property type="entry name" value="ACOX_C_alpha1"/>
</dbReference>
<dbReference type="FunFam" id="1.20.140.10:FF:000013">
    <property type="entry name" value="Acyl-coenzyme A oxidase"/>
    <property type="match status" value="1"/>
</dbReference>
<dbReference type="Pfam" id="PF14749">
    <property type="entry name" value="Acyl-CoA_ox_N"/>
    <property type="match status" value="1"/>
</dbReference>
<dbReference type="GO" id="GO:0055088">
    <property type="term" value="P:lipid homeostasis"/>
    <property type="evidence" value="ECO:0007669"/>
    <property type="project" value="TreeGrafter"/>
</dbReference>
<dbReference type="Gene3D" id="1.20.140.10">
    <property type="entry name" value="Butyryl-CoA Dehydrogenase, subunit A, domain 3"/>
    <property type="match status" value="2"/>
</dbReference>
<dbReference type="InterPro" id="IPR037069">
    <property type="entry name" value="AcylCoA_DH/ox_N_sf"/>
</dbReference>
<evidence type="ECO:0000256" key="2">
    <source>
        <dbReference type="ARBA" id="ARBA00004275"/>
    </source>
</evidence>
<dbReference type="GO" id="GO:0071949">
    <property type="term" value="F:FAD binding"/>
    <property type="evidence" value="ECO:0007669"/>
    <property type="project" value="InterPro"/>
</dbReference>
<evidence type="ECO:0000256" key="8">
    <source>
        <dbReference type="ARBA" id="ARBA00023002"/>
    </source>
</evidence>
<evidence type="ECO:0000256" key="10">
    <source>
        <dbReference type="ARBA" id="ARBA00023140"/>
    </source>
</evidence>
<dbReference type="InParanoid" id="A0A7R8UAU3"/>
<dbReference type="OMA" id="ICTRFSA"/>
<evidence type="ECO:0000256" key="5">
    <source>
        <dbReference type="ARBA" id="ARBA00022630"/>
    </source>
</evidence>
<proteinExistence type="inferred from homology"/>
<evidence type="ECO:0000256" key="1">
    <source>
        <dbReference type="ARBA" id="ARBA00001974"/>
    </source>
</evidence>
<dbReference type="Pfam" id="PF02770">
    <property type="entry name" value="Acyl-CoA_dh_M"/>
    <property type="match status" value="1"/>
</dbReference>
<dbReference type="SUPFAM" id="SSF47203">
    <property type="entry name" value="Acyl-CoA dehydrogenase C-terminal domain-like"/>
    <property type="match status" value="2"/>
</dbReference>
<keyword evidence="9" id="KW-0443">Lipid metabolism</keyword>
<keyword evidence="7" id="KW-0276">Fatty acid metabolism</keyword>
<feature type="binding site" evidence="13">
    <location>
        <position position="154"/>
    </location>
    <ligand>
        <name>FAD</name>
        <dbReference type="ChEBI" id="CHEBI:57692"/>
    </ligand>
</feature>
<keyword evidence="19" id="KW-1185">Reference proteome</keyword>
<keyword evidence="10" id="KW-0576">Peroxisome</keyword>
<dbReference type="FunFam" id="1.10.540.10:FF:000033">
    <property type="entry name" value="Acyl-coenzyme A oxidase"/>
    <property type="match status" value="1"/>
</dbReference>
<comment type="cofactor">
    <cofactor evidence="1">
        <name>FAD</name>
        <dbReference type="ChEBI" id="CHEBI:57692"/>
    </cofactor>
</comment>
<feature type="domain" description="Acyl-CoA oxidase/dehydrogenase middle" evidence="15">
    <location>
        <begin position="151"/>
        <end position="260"/>
    </location>
</feature>
<dbReference type="Gene3D" id="1.10.540.10">
    <property type="entry name" value="Acyl-CoA dehydrogenase/oxidase, N-terminal domain"/>
    <property type="match status" value="1"/>
</dbReference>
<dbReference type="Proteomes" id="UP000594454">
    <property type="component" value="Chromosome 1"/>
</dbReference>